<accession>A0AAN6RSW2</accession>
<gene>
    <name evidence="2" type="ORF">C8A05DRAFT_35013</name>
</gene>
<feature type="region of interest" description="Disordered" evidence="1">
    <location>
        <begin position="19"/>
        <end position="42"/>
    </location>
</feature>
<reference evidence="2" key="2">
    <citation type="submission" date="2023-05" db="EMBL/GenBank/DDBJ databases">
        <authorList>
            <consortium name="Lawrence Berkeley National Laboratory"/>
            <person name="Steindorff A."/>
            <person name="Hensen N."/>
            <person name="Bonometti L."/>
            <person name="Westerberg I."/>
            <person name="Brannstrom I.O."/>
            <person name="Guillou S."/>
            <person name="Cros-Aarteil S."/>
            <person name="Calhoun S."/>
            <person name="Haridas S."/>
            <person name="Kuo A."/>
            <person name="Mondo S."/>
            <person name="Pangilinan J."/>
            <person name="Riley R."/>
            <person name="Labutti K."/>
            <person name="Andreopoulos B."/>
            <person name="Lipzen A."/>
            <person name="Chen C."/>
            <person name="Yanf M."/>
            <person name="Daum C."/>
            <person name="Ng V."/>
            <person name="Clum A."/>
            <person name="Ohm R."/>
            <person name="Martin F."/>
            <person name="Silar P."/>
            <person name="Natvig D."/>
            <person name="Lalanne C."/>
            <person name="Gautier V."/>
            <person name="Ament-Velasquez S.L."/>
            <person name="Kruys A."/>
            <person name="Hutchinson M.I."/>
            <person name="Powell A.J."/>
            <person name="Barry K."/>
            <person name="Miller A.N."/>
            <person name="Grigoriev I.V."/>
            <person name="Debuchy R."/>
            <person name="Gladieux P."/>
            <person name="Thoren M.H."/>
            <person name="Johannesson H."/>
        </authorList>
    </citation>
    <scope>NUCLEOTIDE SEQUENCE</scope>
    <source>
        <strain evidence="2">CBS 103.79</strain>
    </source>
</reference>
<feature type="compositionally biased region" description="Pro residues" evidence="1">
    <location>
        <begin position="32"/>
        <end position="41"/>
    </location>
</feature>
<comment type="caution">
    <text evidence="2">The sequence shown here is derived from an EMBL/GenBank/DDBJ whole genome shotgun (WGS) entry which is preliminary data.</text>
</comment>
<evidence type="ECO:0000313" key="2">
    <source>
        <dbReference type="EMBL" id="KAK3901293.1"/>
    </source>
</evidence>
<dbReference type="AlphaFoldDB" id="A0AAN6RSW2"/>
<protein>
    <submittedName>
        <fullName evidence="2">Uncharacterized protein</fullName>
    </submittedName>
</protein>
<dbReference type="EMBL" id="MU855591">
    <property type="protein sequence ID" value="KAK3901293.1"/>
    <property type="molecule type" value="Genomic_DNA"/>
</dbReference>
<reference evidence="2" key="1">
    <citation type="journal article" date="2023" name="Mol. Phylogenet. Evol.">
        <title>Genome-scale phylogeny and comparative genomics of the fungal order Sordariales.</title>
        <authorList>
            <person name="Hensen N."/>
            <person name="Bonometti L."/>
            <person name="Westerberg I."/>
            <person name="Brannstrom I.O."/>
            <person name="Guillou S."/>
            <person name="Cros-Aarteil S."/>
            <person name="Calhoun S."/>
            <person name="Haridas S."/>
            <person name="Kuo A."/>
            <person name="Mondo S."/>
            <person name="Pangilinan J."/>
            <person name="Riley R."/>
            <person name="LaButti K."/>
            <person name="Andreopoulos B."/>
            <person name="Lipzen A."/>
            <person name="Chen C."/>
            <person name="Yan M."/>
            <person name="Daum C."/>
            <person name="Ng V."/>
            <person name="Clum A."/>
            <person name="Steindorff A."/>
            <person name="Ohm R.A."/>
            <person name="Martin F."/>
            <person name="Silar P."/>
            <person name="Natvig D.O."/>
            <person name="Lalanne C."/>
            <person name="Gautier V."/>
            <person name="Ament-Velasquez S.L."/>
            <person name="Kruys A."/>
            <person name="Hutchinson M.I."/>
            <person name="Powell A.J."/>
            <person name="Barry K."/>
            <person name="Miller A.N."/>
            <person name="Grigoriev I.V."/>
            <person name="Debuchy R."/>
            <person name="Gladieux P."/>
            <person name="Hiltunen Thoren M."/>
            <person name="Johannesson H."/>
        </authorList>
    </citation>
    <scope>NUCLEOTIDE SEQUENCE</scope>
    <source>
        <strain evidence="2">CBS 103.79</strain>
    </source>
</reference>
<evidence type="ECO:0000313" key="3">
    <source>
        <dbReference type="Proteomes" id="UP001303889"/>
    </source>
</evidence>
<evidence type="ECO:0000256" key="1">
    <source>
        <dbReference type="SAM" id="MobiDB-lite"/>
    </source>
</evidence>
<dbReference type="Proteomes" id="UP001303889">
    <property type="component" value="Unassembled WGS sequence"/>
</dbReference>
<organism evidence="2 3">
    <name type="scientific">Staphylotrichum tortipilum</name>
    <dbReference type="NCBI Taxonomy" id="2831512"/>
    <lineage>
        <taxon>Eukaryota</taxon>
        <taxon>Fungi</taxon>
        <taxon>Dikarya</taxon>
        <taxon>Ascomycota</taxon>
        <taxon>Pezizomycotina</taxon>
        <taxon>Sordariomycetes</taxon>
        <taxon>Sordariomycetidae</taxon>
        <taxon>Sordariales</taxon>
        <taxon>Chaetomiaceae</taxon>
        <taxon>Staphylotrichum</taxon>
    </lineage>
</organism>
<name>A0AAN6RSW2_9PEZI</name>
<keyword evidence="3" id="KW-1185">Reference proteome</keyword>
<sequence>MAPARLALLCNYTAAVNAPRNRRSNHTRDPKPTQPPPPTPFSPLECFPIEVQRLILIHASTFSTLRTLVYAADRPRILRGFLAQTLDGLLVDTHAAYLSGTDEFQLTREVPVLWEFLHAYEQRWTAVKEGEDVAGWRWRKFLSWCGSITRLLSS</sequence>
<proteinExistence type="predicted"/>